<dbReference type="GO" id="GO:0042162">
    <property type="term" value="F:telomeric DNA binding"/>
    <property type="evidence" value="ECO:0007669"/>
    <property type="project" value="InterPro"/>
</dbReference>
<dbReference type="GO" id="GO:0043564">
    <property type="term" value="C:Ku70:Ku80 complex"/>
    <property type="evidence" value="ECO:0007669"/>
    <property type="project" value="InterPro"/>
</dbReference>
<dbReference type="PIRSF" id="PIRSF003033">
    <property type="entry name" value="Ku70"/>
    <property type="match status" value="1"/>
</dbReference>
<dbReference type="GO" id="GO:0006310">
    <property type="term" value="P:DNA recombination"/>
    <property type="evidence" value="ECO:0007669"/>
    <property type="project" value="UniProtKB-KW"/>
</dbReference>
<dbReference type="Gene3D" id="2.40.290.10">
    <property type="match status" value="1"/>
</dbReference>
<sequence length="638" mass="71061">MSDETMDHDGDTGTQSQGGGFEWAVPEDELDFEDSGNDDFGGRDSLIYAVDFSHKMFEVCKPKKAGDKPRTALYTAVQAIREAVISRIYRSEQDFLAIIFYNVSISRGTSFKHINVVDDVQRPGAEVVKKLNNLLNMSADELIAEFGVTNNCSIGDLLWACNSLFSTISQKLFSKRVQIFTANDDPHKGNRQSINFAKQKATDIWENGISITVFAMDLPDHTFDQTKFWDLIMIAGDDEDQRVAQLGDWEDLTSAVRRKDHAKRAMARIPIVLGDGLELSVSVYTLVRTATKAAPVKLHSGSNETVQAETTSMEEQGATILMPTDFKKYMSFAGRNLYFSLEEVDEMKRFGTQGLKVIAFKSLDFLKEKHHIRPAQFIYPDEHSVRGSSKLFIALLMKCLDKKVMALCQYIPRENIAPKYVGLVPQEEELSEDGTQIVPPGFHIVFFPFADDFRSNLPKPTDAPVAETEAIEKARELLKKLKFSYNPENFSNPVLQTHLKNIEALALQLEVDDEGGVKVEDFTEPKTKAMEKRAGKVMQELVDLVYPNGYDPLKAAGPKKRTYEPKEKKAPVKKKGPASGEGDGGGDADIAEAAENGTLKKLTIPVLKAYCQKHKIKPEGSKKDDLIGAIETHLAGND</sequence>
<dbReference type="GO" id="GO:0003684">
    <property type="term" value="F:damaged DNA binding"/>
    <property type="evidence" value="ECO:0007669"/>
    <property type="project" value="InterPro"/>
</dbReference>
<dbReference type="GO" id="GO:0003678">
    <property type="term" value="F:DNA helicase activity"/>
    <property type="evidence" value="ECO:0007669"/>
    <property type="project" value="InterPro"/>
</dbReference>
<keyword evidence="6" id="KW-0378">Hydrolase</keyword>
<dbReference type="InterPro" id="IPR036465">
    <property type="entry name" value="vWFA_dom_sf"/>
</dbReference>
<feature type="domain" description="Ku" evidence="15">
    <location>
        <begin position="318"/>
        <end position="469"/>
    </location>
</feature>
<keyword evidence="5" id="KW-0227">DNA damage</keyword>
<dbReference type="Gene3D" id="3.40.50.410">
    <property type="entry name" value="von Willebrand factor, type A domain"/>
    <property type="match status" value="1"/>
</dbReference>
<dbReference type="GO" id="GO:0016787">
    <property type="term" value="F:hydrolase activity"/>
    <property type="evidence" value="ECO:0007669"/>
    <property type="project" value="UniProtKB-KW"/>
</dbReference>
<evidence type="ECO:0000256" key="10">
    <source>
        <dbReference type="ARBA" id="ARBA00023172"/>
    </source>
</evidence>
<evidence type="ECO:0000256" key="5">
    <source>
        <dbReference type="ARBA" id="ARBA00022763"/>
    </source>
</evidence>
<dbReference type="PANTHER" id="PTHR12604:SF2">
    <property type="entry name" value="X-RAY REPAIR CROSS-COMPLEMENTING PROTEIN 6"/>
    <property type="match status" value="1"/>
</dbReference>
<dbReference type="InterPro" id="IPR016194">
    <property type="entry name" value="SPOC-like_C_dom_sf"/>
</dbReference>
<keyword evidence="17" id="KW-1185">Reference proteome</keyword>
<dbReference type="Pfam" id="PF03730">
    <property type="entry name" value="Ku_C"/>
    <property type="match status" value="1"/>
</dbReference>
<comment type="subcellular location">
    <subcellularLocation>
        <location evidence="1">Nucleus</location>
    </subcellularLocation>
</comment>
<keyword evidence="11" id="KW-0234">DNA repair</keyword>
<dbReference type="SMART" id="SM00559">
    <property type="entry name" value="Ku78"/>
    <property type="match status" value="1"/>
</dbReference>
<feature type="region of interest" description="Disordered" evidence="14">
    <location>
        <begin position="1"/>
        <end position="21"/>
    </location>
</feature>
<dbReference type="Pfam" id="PF03731">
    <property type="entry name" value="Ku_N"/>
    <property type="match status" value="1"/>
</dbReference>
<evidence type="ECO:0000256" key="12">
    <source>
        <dbReference type="ARBA" id="ARBA00023242"/>
    </source>
</evidence>
<dbReference type="InterPro" id="IPR005161">
    <property type="entry name" value="Ku_N"/>
</dbReference>
<dbReference type="Gene3D" id="4.10.970.10">
    <property type="entry name" value="Ku70, bridge and pillars"/>
    <property type="match status" value="1"/>
</dbReference>
<evidence type="ECO:0000256" key="1">
    <source>
        <dbReference type="ARBA" id="ARBA00004123"/>
    </source>
</evidence>
<organism evidence="16 17">
    <name type="scientific">Ramazzottius varieornatus</name>
    <name type="common">Water bear</name>
    <name type="synonym">Tardigrade</name>
    <dbReference type="NCBI Taxonomy" id="947166"/>
    <lineage>
        <taxon>Eukaryota</taxon>
        <taxon>Metazoa</taxon>
        <taxon>Ecdysozoa</taxon>
        <taxon>Tardigrada</taxon>
        <taxon>Eutardigrada</taxon>
        <taxon>Parachela</taxon>
        <taxon>Hypsibioidea</taxon>
        <taxon>Ramazzottiidae</taxon>
        <taxon>Ramazzottius</taxon>
    </lineage>
</organism>
<evidence type="ECO:0000313" key="17">
    <source>
        <dbReference type="Proteomes" id="UP000186922"/>
    </source>
</evidence>
<proteinExistence type="inferred from homology"/>
<comment type="similarity">
    <text evidence="2">Belongs to the ku70 family.</text>
</comment>
<dbReference type="PANTHER" id="PTHR12604">
    <property type="entry name" value="KU AUTOANTIGEN DNA HELICASE"/>
    <property type="match status" value="1"/>
</dbReference>
<dbReference type="InterPro" id="IPR006164">
    <property type="entry name" value="DNA_bd_Ku70/Ku80"/>
</dbReference>
<evidence type="ECO:0000256" key="2">
    <source>
        <dbReference type="ARBA" id="ARBA00005240"/>
    </source>
</evidence>
<gene>
    <name evidence="16" type="primary">RvY_01573-1</name>
    <name evidence="16" type="synonym">RvY_01573.1</name>
    <name evidence="16" type="ORF">RvY_01573</name>
</gene>
<evidence type="ECO:0000313" key="16">
    <source>
        <dbReference type="EMBL" id="GAU88967.1"/>
    </source>
</evidence>
<dbReference type="Pfam" id="PF02735">
    <property type="entry name" value="Ku"/>
    <property type="match status" value="1"/>
</dbReference>
<dbReference type="InterPro" id="IPR006165">
    <property type="entry name" value="Ku70"/>
</dbReference>
<feature type="compositionally biased region" description="Basic and acidic residues" evidence="14">
    <location>
        <begin position="561"/>
        <end position="570"/>
    </location>
</feature>
<comment type="subunit">
    <text evidence="13">Heterodimer of a 70 kDa and a 80 kDa subunit.</text>
</comment>
<accession>A0A1D1UNV9</accession>
<keyword evidence="9" id="KW-0238">DNA-binding</keyword>
<comment type="caution">
    <text evidence="16">The sequence shown here is derived from an EMBL/GenBank/DDBJ whole genome shotgun (WGS) entry which is preliminary data.</text>
</comment>
<reference evidence="16 17" key="1">
    <citation type="journal article" date="2016" name="Nat. Commun.">
        <title>Extremotolerant tardigrade genome and improved radiotolerance of human cultured cells by tardigrade-unique protein.</title>
        <authorList>
            <person name="Hashimoto T."/>
            <person name="Horikawa D.D."/>
            <person name="Saito Y."/>
            <person name="Kuwahara H."/>
            <person name="Kozuka-Hata H."/>
            <person name="Shin-I T."/>
            <person name="Minakuchi Y."/>
            <person name="Ohishi K."/>
            <person name="Motoyama A."/>
            <person name="Aizu T."/>
            <person name="Enomoto A."/>
            <person name="Kondo K."/>
            <person name="Tanaka S."/>
            <person name="Hara Y."/>
            <person name="Koshikawa S."/>
            <person name="Sagara H."/>
            <person name="Miura T."/>
            <person name="Yokobori S."/>
            <person name="Miyagawa K."/>
            <person name="Suzuki Y."/>
            <person name="Kubo T."/>
            <person name="Oyama M."/>
            <person name="Kohara Y."/>
            <person name="Fujiyama A."/>
            <person name="Arakawa K."/>
            <person name="Katayama T."/>
            <person name="Toyoda A."/>
            <person name="Kunieda T."/>
        </authorList>
    </citation>
    <scope>NUCLEOTIDE SEQUENCE [LARGE SCALE GENOMIC DNA]</scope>
    <source>
        <strain evidence="16 17">YOKOZUNA-1</strain>
    </source>
</reference>
<dbReference type="GO" id="GO:0000723">
    <property type="term" value="P:telomere maintenance"/>
    <property type="evidence" value="ECO:0007669"/>
    <property type="project" value="InterPro"/>
</dbReference>
<evidence type="ECO:0000256" key="13">
    <source>
        <dbReference type="ARBA" id="ARBA00065167"/>
    </source>
</evidence>
<keyword evidence="7" id="KW-0347">Helicase</keyword>
<dbReference type="NCBIfam" id="TIGR00578">
    <property type="entry name" value="ku70"/>
    <property type="match status" value="1"/>
</dbReference>
<keyword evidence="12" id="KW-0539">Nucleus</keyword>
<dbReference type="Gene3D" id="1.10.720.30">
    <property type="entry name" value="SAP domain"/>
    <property type="match status" value="1"/>
</dbReference>
<evidence type="ECO:0000256" key="4">
    <source>
        <dbReference type="ARBA" id="ARBA00022741"/>
    </source>
</evidence>
<dbReference type="CDD" id="cd00788">
    <property type="entry name" value="KU70"/>
    <property type="match status" value="1"/>
</dbReference>
<evidence type="ECO:0000256" key="7">
    <source>
        <dbReference type="ARBA" id="ARBA00022806"/>
    </source>
</evidence>
<dbReference type="SUPFAM" id="SSF68906">
    <property type="entry name" value="SAP domain"/>
    <property type="match status" value="1"/>
</dbReference>
<feature type="compositionally biased region" description="Basic and acidic residues" evidence="14">
    <location>
        <begin position="1"/>
        <end position="11"/>
    </location>
</feature>
<dbReference type="SUPFAM" id="SSF53300">
    <property type="entry name" value="vWA-like"/>
    <property type="match status" value="1"/>
</dbReference>
<name>A0A1D1UNV9_RAMVA</name>
<evidence type="ECO:0000256" key="3">
    <source>
        <dbReference type="ARBA" id="ARBA00014630"/>
    </source>
</evidence>
<dbReference type="InterPro" id="IPR027388">
    <property type="entry name" value="Ku70_bridge/pillars_dom_sf"/>
</dbReference>
<dbReference type="STRING" id="947166.A0A1D1UNV9"/>
<dbReference type="OrthoDB" id="3249161at2759"/>
<evidence type="ECO:0000259" key="15">
    <source>
        <dbReference type="SMART" id="SM00559"/>
    </source>
</evidence>
<dbReference type="AlphaFoldDB" id="A0A1D1UNV9"/>
<dbReference type="GO" id="GO:0006303">
    <property type="term" value="P:double-strand break repair via nonhomologous end joining"/>
    <property type="evidence" value="ECO:0007669"/>
    <property type="project" value="InterPro"/>
</dbReference>
<keyword evidence="4" id="KW-0547">Nucleotide-binding</keyword>
<dbReference type="FunFam" id="2.40.290.10:FF:000001">
    <property type="entry name" value="X-ray repair cross complementing 6"/>
    <property type="match status" value="1"/>
</dbReference>
<evidence type="ECO:0000256" key="11">
    <source>
        <dbReference type="ARBA" id="ARBA00023204"/>
    </source>
</evidence>
<dbReference type="InterPro" id="IPR005160">
    <property type="entry name" value="Ku_C"/>
</dbReference>
<evidence type="ECO:0000256" key="6">
    <source>
        <dbReference type="ARBA" id="ARBA00022801"/>
    </source>
</evidence>
<dbReference type="SUPFAM" id="SSF100939">
    <property type="entry name" value="SPOC domain-like"/>
    <property type="match status" value="1"/>
</dbReference>
<keyword evidence="10" id="KW-0233">DNA recombination</keyword>
<dbReference type="Proteomes" id="UP000186922">
    <property type="component" value="Unassembled WGS sequence"/>
</dbReference>
<evidence type="ECO:0000256" key="9">
    <source>
        <dbReference type="ARBA" id="ARBA00023125"/>
    </source>
</evidence>
<dbReference type="GO" id="GO:0005524">
    <property type="term" value="F:ATP binding"/>
    <property type="evidence" value="ECO:0007669"/>
    <property type="project" value="UniProtKB-KW"/>
</dbReference>
<dbReference type="EMBL" id="BDGG01000001">
    <property type="protein sequence ID" value="GAU88967.1"/>
    <property type="molecule type" value="Genomic_DNA"/>
</dbReference>
<keyword evidence="8" id="KW-0067">ATP-binding</keyword>
<dbReference type="GO" id="GO:0003690">
    <property type="term" value="F:double-stranded DNA binding"/>
    <property type="evidence" value="ECO:0007669"/>
    <property type="project" value="TreeGrafter"/>
</dbReference>
<evidence type="ECO:0000256" key="8">
    <source>
        <dbReference type="ARBA" id="ARBA00022840"/>
    </source>
</evidence>
<protein>
    <recommendedName>
        <fullName evidence="3">ATP-dependent DNA helicase 2 subunit 1</fullName>
    </recommendedName>
</protein>
<dbReference type="InterPro" id="IPR036361">
    <property type="entry name" value="SAP_dom_sf"/>
</dbReference>
<dbReference type="Gene3D" id="1.10.1600.10">
    <property type="match status" value="1"/>
</dbReference>
<dbReference type="InterPro" id="IPR047087">
    <property type="entry name" value="KU70_core_dom"/>
</dbReference>
<feature type="region of interest" description="Disordered" evidence="14">
    <location>
        <begin position="554"/>
        <end position="591"/>
    </location>
</feature>
<evidence type="ECO:0000256" key="14">
    <source>
        <dbReference type="SAM" id="MobiDB-lite"/>
    </source>
</evidence>